<evidence type="ECO:0000256" key="2">
    <source>
        <dbReference type="ARBA" id="ARBA00005833"/>
    </source>
</evidence>
<comment type="catalytic activity">
    <reaction evidence="6">
        <text>L-tryptophan + O2 = indole-3-acetamide + CO2 + H2O</text>
        <dbReference type="Rhea" id="RHEA:16165"/>
        <dbReference type="ChEBI" id="CHEBI:15377"/>
        <dbReference type="ChEBI" id="CHEBI:15379"/>
        <dbReference type="ChEBI" id="CHEBI:16031"/>
        <dbReference type="ChEBI" id="CHEBI:16526"/>
        <dbReference type="ChEBI" id="CHEBI:57912"/>
        <dbReference type="EC" id="1.13.12.3"/>
    </reaction>
</comment>
<dbReference type="Gene3D" id="3.50.50.60">
    <property type="entry name" value="FAD/NAD(P)-binding domain"/>
    <property type="match status" value="2"/>
</dbReference>
<dbReference type="PRINTS" id="PR00419">
    <property type="entry name" value="ADXRDTASE"/>
</dbReference>
<reference evidence="9 11" key="2">
    <citation type="submission" date="2018-06" db="EMBL/GenBank/DDBJ databases">
        <authorList>
            <consortium name="Pathogen Informatics"/>
            <person name="Doyle S."/>
        </authorList>
    </citation>
    <scope>NUCLEOTIDE SEQUENCE [LARGE SCALE GENOMIC DNA]</scope>
    <source>
        <strain evidence="9 11">NCTC12376</strain>
    </source>
</reference>
<dbReference type="Pfam" id="PF01593">
    <property type="entry name" value="Amino_oxidase"/>
    <property type="match status" value="1"/>
</dbReference>
<organism evidence="9 11">
    <name type="scientific">Legionella quateirensis</name>
    <dbReference type="NCBI Taxonomy" id="45072"/>
    <lineage>
        <taxon>Bacteria</taxon>
        <taxon>Pseudomonadati</taxon>
        <taxon>Pseudomonadota</taxon>
        <taxon>Gammaproteobacteria</taxon>
        <taxon>Legionellales</taxon>
        <taxon>Legionellaceae</taxon>
        <taxon>Legionella</taxon>
    </lineage>
</organism>
<name>A0A378KYN4_9GAMM</name>
<dbReference type="EMBL" id="UGOW01000001">
    <property type="protein sequence ID" value="STY18721.1"/>
    <property type="molecule type" value="Genomic_DNA"/>
</dbReference>
<proteinExistence type="inferred from homology"/>
<dbReference type="GO" id="GO:0050361">
    <property type="term" value="F:tryptophan 2-monooxygenase activity"/>
    <property type="evidence" value="ECO:0007669"/>
    <property type="project" value="UniProtKB-EC"/>
</dbReference>
<feature type="domain" description="Amine oxidase" evidence="7">
    <location>
        <begin position="167"/>
        <end position="437"/>
    </location>
</feature>
<dbReference type="Pfam" id="PF13450">
    <property type="entry name" value="NAD_binding_8"/>
    <property type="match status" value="1"/>
</dbReference>
<dbReference type="InterPro" id="IPR050281">
    <property type="entry name" value="Flavin_monoamine_oxidase"/>
</dbReference>
<keyword evidence="5" id="KW-0073">Auxin biosynthesis</keyword>
<evidence type="ECO:0000313" key="11">
    <source>
        <dbReference type="Proteomes" id="UP000254230"/>
    </source>
</evidence>
<dbReference type="GO" id="GO:0009851">
    <property type="term" value="P:auxin biosynthetic process"/>
    <property type="evidence" value="ECO:0007669"/>
    <property type="project" value="UniProtKB-KW"/>
</dbReference>
<gene>
    <name evidence="8" type="ORF">Lqua_2600</name>
    <name evidence="9" type="ORF">NCTC12376_02542</name>
</gene>
<evidence type="ECO:0000256" key="6">
    <source>
        <dbReference type="ARBA" id="ARBA00047321"/>
    </source>
</evidence>
<reference evidence="8 10" key="1">
    <citation type="submission" date="2015-11" db="EMBL/GenBank/DDBJ databases">
        <title>Genomic analysis of 38 Legionella species identifies large and diverse effector repertoires.</title>
        <authorList>
            <person name="Burstein D."/>
            <person name="Amaro F."/>
            <person name="Zusman T."/>
            <person name="Lifshitz Z."/>
            <person name="Cohen O."/>
            <person name="Gilbert J.A."/>
            <person name="Pupko T."/>
            <person name="Shuman H.A."/>
            <person name="Segal G."/>
        </authorList>
    </citation>
    <scope>NUCLEOTIDE SEQUENCE [LARGE SCALE GENOMIC DNA]</scope>
    <source>
        <strain evidence="8 10">ATCC 49507</strain>
    </source>
</reference>
<protein>
    <recommendedName>
        <fullName evidence="4">Tryptophan 2-monooxygenase</fullName>
        <ecNumber evidence="3">1.13.12.3</ecNumber>
    </recommendedName>
</protein>
<dbReference type="InterPro" id="IPR036188">
    <property type="entry name" value="FAD/NAD-bd_sf"/>
</dbReference>
<evidence type="ECO:0000256" key="5">
    <source>
        <dbReference type="ARBA" id="ARBA00023070"/>
    </source>
</evidence>
<dbReference type="PANTHER" id="PTHR10742:SF410">
    <property type="entry name" value="LYSINE-SPECIFIC HISTONE DEMETHYLASE 2"/>
    <property type="match status" value="1"/>
</dbReference>
<dbReference type="Proteomes" id="UP000254230">
    <property type="component" value="Unassembled WGS sequence"/>
</dbReference>
<accession>A0A378KYN4</accession>
<dbReference type="AlphaFoldDB" id="A0A378KYN4"/>
<dbReference type="STRING" id="45072.Lqua_2600"/>
<dbReference type="Proteomes" id="UP000054639">
    <property type="component" value="Unassembled WGS sequence"/>
</dbReference>
<dbReference type="InterPro" id="IPR002937">
    <property type="entry name" value="Amino_oxidase"/>
</dbReference>
<dbReference type="PANTHER" id="PTHR10742">
    <property type="entry name" value="FLAVIN MONOAMINE OXIDASE"/>
    <property type="match status" value="1"/>
</dbReference>
<evidence type="ECO:0000256" key="4">
    <source>
        <dbReference type="ARBA" id="ARBA00017871"/>
    </source>
</evidence>
<evidence type="ECO:0000259" key="7">
    <source>
        <dbReference type="Pfam" id="PF01593"/>
    </source>
</evidence>
<dbReference type="EC" id="1.13.12.3" evidence="3"/>
<evidence type="ECO:0000256" key="3">
    <source>
        <dbReference type="ARBA" id="ARBA00012535"/>
    </source>
</evidence>
<comment type="pathway">
    <text evidence="1">Plant hormone metabolism; auxin biosynthesis.</text>
</comment>
<keyword evidence="10" id="KW-1185">Reference proteome</keyword>
<evidence type="ECO:0000313" key="10">
    <source>
        <dbReference type="Proteomes" id="UP000054639"/>
    </source>
</evidence>
<evidence type="ECO:0000256" key="1">
    <source>
        <dbReference type="ARBA" id="ARBA00004814"/>
    </source>
</evidence>
<dbReference type="SUPFAM" id="SSF51905">
    <property type="entry name" value="FAD/NAD(P)-binding domain"/>
    <property type="match status" value="1"/>
</dbReference>
<sequence length="453" mass="50380">MGIYMRSRDERTGYKNGAEIRFFSQQRPTQTKMQELSPDVIAVIGGGVSGLFAARELLKNGHTVVIIEAQDRLGGRVYPVKVPTKDGTVELQLGANFMHNTGTETPNMLISELDPQIDFSTPETSLNKLGQPVQLESGEVCIITEDGRSFKKAYGEMEYGCSLDKVSQYDRSNDFGLYGGYENFFLYDGFTSMLERLQDELNACEQCTIFTGTRVESVEYLEADRTHVIGTNLGSITCQQIVCALPIGVLQHRAVQFTPKLPDAIDAVNSGSAARIVIQFEDALINPKYSHIALHDKETNTILRILNVDHYRPSQTPSNCLVVTYVPLPGNEEKLTPELVLEKVKIGLKNQYQDKAHIIEEGTIIVEQNWSQDQYCMGGWSSFNRMISNDTDVNNWFSELEEYGEKSGLYFAGEHMSKGENGTVHGAALSGIDAAHQLEKDLQAQKTISSYNG</sequence>
<dbReference type="EMBL" id="LNYR01000034">
    <property type="protein sequence ID" value="KTD46497.1"/>
    <property type="molecule type" value="Genomic_DNA"/>
</dbReference>
<evidence type="ECO:0000313" key="9">
    <source>
        <dbReference type="EMBL" id="STY18721.1"/>
    </source>
</evidence>
<evidence type="ECO:0000313" key="8">
    <source>
        <dbReference type="EMBL" id="KTD46497.1"/>
    </source>
</evidence>
<comment type="similarity">
    <text evidence="2">Belongs to the tryptophan 2-monooxygenase family.</text>
</comment>